<name>A0ABS7L4G4_9FIRM</name>
<dbReference type="SUPFAM" id="SSF51726">
    <property type="entry name" value="UROD/MetE-like"/>
    <property type="match status" value="1"/>
</dbReference>
<reference evidence="2 3" key="1">
    <citation type="journal article" date="2020" name="New Microbes New Infect">
        <title>Sellimonas caecigallum sp. nov., description and genome sequence of a new member of the Sellimonas genus isolated from the cecum of feral chicken.</title>
        <authorList>
            <person name="Wongkuna S."/>
            <person name="Ghimire S."/>
            <person name="Antony L."/>
            <person name="Chankhamhaengdecha S."/>
            <person name="Janvilisri T."/>
            <person name="Scaria J."/>
        </authorList>
    </citation>
    <scope>NUCLEOTIDE SEQUENCE [LARGE SCALE GENOMIC DNA]</scope>
    <source>
        <strain evidence="2 3">SW451</strain>
    </source>
</reference>
<keyword evidence="2" id="KW-0808">Transferase</keyword>
<dbReference type="RefSeq" id="WP_221919277.1">
    <property type="nucleotide sequence ID" value="NZ_CP173660.1"/>
</dbReference>
<dbReference type="Gene3D" id="3.20.20.210">
    <property type="match status" value="1"/>
</dbReference>
<evidence type="ECO:0000259" key="1">
    <source>
        <dbReference type="Pfam" id="PF01208"/>
    </source>
</evidence>
<dbReference type="InterPro" id="IPR000257">
    <property type="entry name" value="Uroporphyrinogen_deCOase"/>
</dbReference>
<gene>
    <name evidence="2" type="ORF">FLB61_02260</name>
</gene>
<dbReference type="PANTHER" id="PTHR47099:SF1">
    <property type="entry name" value="METHYLCOBAMIDE:COM METHYLTRANSFERASE MTBA"/>
    <property type="match status" value="1"/>
</dbReference>
<organism evidence="2 3">
    <name type="scientific">Sellimonas caecigallum</name>
    <dbReference type="NCBI Taxonomy" id="2592333"/>
    <lineage>
        <taxon>Bacteria</taxon>
        <taxon>Bacillati</taxon>
        <taxon>Bacillota</taxon>
        <taxon>Clostridia</taxon>
        <taxon>Lachnospirales</taxon>
        <taxon>Lachnospiraceae</taxon>
        <taxon>Sellimonas</taxon>
    </lineage>
</organism>
<dbReference type="PANTHER" id="PTHR47099">
    <property type="entry name" value="METHYLCOBAMIDE:COM METHYLTRANSFERASE MTBA"/>
    <property type="match status" value="1"/>
</dbReference>
<dbReference type="Proteomes" id="UP000779049">
    <property type="component" value="Unassembled WGS sequence"/>
</dbReference>
<protein>
    <submittedName>
        <fullName evidence="2">Methylcobamide--CoM methyltransferase</fullName>
    </submittedName>
</protein>
<dbReference type="InterPro" id="IPR052024">
    <property type="entry name" value="Methanogen_methyltrans"/>
</dbReference>
<comment type="caution">
    <text evidence="2">The sequence shown here is derived from an EMBL/GenBank/DDBJ whole genome shotgun (WGS) entry which is preliminary data.</text>
</comment>
<accession>A0ABS7L4G4</accession>
<dbReference type="InterPro" id="IPR038071">
    <property type="entry name" value="UROD/MetE-like_sf"/>
</dbReference>
<dbReference type="GO" id="GO:0032259">
    <property type="term" value="P:methylation"/>
    <property type="evidence" value="ECO:0007669"/>
    <property type="project" value="UniProtKB-KW"/>
</dbReference>
<keyword evidence="3" id="KW-1185">Reference proteome</keyword>
<proteinExistence type="predicted"/>
<evidence type="ECO:0000313" key="2">
    <source>
        <dbReference type="EMBL" id="MBY0757933.1"/>
    </source>
</evidence>
<sequence length="271" mass="30901">MQLIRMKRLPIPDIYTECEWIVRFAMMERNRSGKPFCTVPFDHTLEAQAMGGRVRYGDGTAGPRACDYICQSLEEVEKLPGIDIENGRMRETLEAGRILRESGYEVLFQISGPFTIWNTLIDIKSIFKGIRKEPNRMEKLFGRMEAELLGLIGAVRRSGVRFFSYADSAGGMRILGPHMMEWATEYFTYGFLKKSEELLGKDGIMMLCPQTAYALKDMGYAQTEEITLPETMSYGNACLFLPGRAKFVGQICINRQNQILEDRKIQTIALK</sequence>
<feature type="domain" description="Uroporphyrinogen decarboxylase (URO-D)" evidence="1">
    <location>
        <begin position="11"/>
        <end position="226"/>
    </location>
</feature>
<evidence type="ECO:0000313" key="3">
    <source>
        <dbReference type="Proteomes" id="UP000779049"/>
    </source>
</evidence>
<dbReference type="GO" id="GO:0008168">
    <property type="term" value="F:methyltransferase activity"/>
    <property type="evidence" value="ECO:0007669"/>
    <property type="project" value="UniProtKB-KW"/>
</dbReference>
<dbReference type="Pfam" id="PF01208">
    <property type="entry name" value="URO-D"/>
    <property type="match status" value="1"/>
</dbReference>
<keyword evidence="2" id="KW-0489">Methyltransferase</keyword>
<dbReference type="EMBL" id="VIRV01000001">
    <property type="protein sequence ID" value="MBY0757933.1"/>
    <property type="molecule type" value="Genomic_DNA"/>
</dbReference>